<name>A0A2T5EHN8_VIBSP</name>
<comment type="caution">
    <text evidence="1">The sequence shown here is derived from an EMBL/GenBank/DDBJ whole genome shotgun (WGS) entry which is preliminary data.</text>
</comment>
<proteinExistence type="predicted"/>
<protein>
    <submittedName>
        <fullName evidence="1">Uncharacterized protein</fullName>
    </submittedName>
</protein>
<sequence length="229" mass="26651">MNRSSFIARINEAVQALQQITPDCVLFGKRQVMSLRLFSETFDISRTSLLKYPHEKRLVLSAIKGWNEQYGLQRQDSSLDKKNRKELVYQQKYDELAHELQVLRTAQLESWREKCLVEIKLKETKRQLDEFQSIGRFPALVDGFSSRYAQATPLWFQFEVLRIYGQEHDELMETVEKLKLRYGSVLPGGADAFYAILIRPESSLSGIHMLEALQFEPDKVESLLRSRCG</sequence>
<evidence type="ECO:0000313" key="2">
    <source>
        <dbReference type="Proteomes" id="UP000244197"/>
    </source>
</evidence>
<reference evidence="1 2" key="1">
    <citation type="submission" date="2017-11" db="EMBL/GenBank/DDBJ databases">
        <title>Population delineation of vibrios coincides with oyster pathogenicity.</title>
        <authorList>
            <person name="Bruto M."/>
            <person name="Labreuche Y."/>
            <person name="James A."/>
            <person name="Piel D."/>
            <person name="Chenivesse S."/>
            <person name="Petton B."/>
            <person name="Polz M.F."/>
            <person name="Le Roux F."/>
        </authorList>
    </citation>
    <scope>NUCLEOTIDE SEQUENCE [LARGE SCALE GENOMIC DNA]</scope>
    <source>
        <strain evidence="1 2">FF_144</strain>
    </source>
</reference>
<dbReference type="AlphaFoldDB" id="A0A2T5EHN8"/>
<dbReference type="RefSeq" id="WP_108188417.1">
    <property type="nucleotide sequence ID" value="NZ_PIFK01000092.1"/>
</dbReference>
<evidence type="ECO:0000313" key="1">
    <source>
        <dbReference type="EMBL" id="PTP19405.1"/>
    </source>
</evidence>
<organism evidence="1 2">
    <name type="scientific">Vibrio splendidus</name>
    <dbReference type="NCBI Taxonomy" id="29497"/>
    <lineage>
        <taxon>Bacteria</taxon>
        <taxon>Pseudomonadati</taxon>
        <taxon>Pseudomonadota</taxon>
        <taxon>Gammaproteobacteria</taxon>
        <taxon>Vibrionales</taxon>
        <taxon>Vibrionaceae</taxon>
        <taxon>Vibrio</taxon>
    </lineage>
</organism>
<dbReference type="Proteomes" id="UP000244197">
    <property type="component" value="Unassembled WGS sequence"/>
</dbReference>
<accession>A0A2T5EHN8</accession>
<dbReference type="EMBL" id="PIFK01000092">
    <property type="protein sequence ID" value="PTP19405.1"/>
    <property type="molecule type" value="Genomic_DNA"/>
</dbReference>
<gene>
    <name evidence="1" type="ORF">CWO07_24665</name>
</gene>